<sequence length="133" mass="14120">MALLFFLATISLAISGPISNGDLVKHAPADTPETNSDPYTDQDMNKFRKCKGGGEFGGRGYGFGGGRGGRVNSLRCKRDVCCHSGIMVVVDDLIATRRRARQNTPGNAPDQSSGHTVTDNMEMDGGVVRNSDG</sequence>
<evidence type="ECO:0008006" key="5">
    <source>
        <dbReference type="Google" id="ProtNLM"/>
    </source>
</evidence>
<organism evidence="3 4">
    <name type="scientific">Calycina marina</name>
    <dbReference type="NCBI Taxonomy" id="1763456"/>
    <lineage>
        <taxon>Eukaryota</taxon>
        <taxon>Fungi</taxon>
        <taxon>Dikarya</taxon>
        <taxon>Ascomycota</taxon>
        <taxon>Pezizomycotina</taxon>
        <taxon>Leotiomycetes</taxon>
        <taxon>Helotiales</taxon>
        <taxon>Pezizellaceae</taxon>
        <taxon>Calycina</taxon>
    </lineage>
</organism>
<keyword evidence="4" id="KW-1185">Reference proteome</keyword>
<protein>
    <recommendedName>
        <fullName evidence="5">Glycine-rich protein</fullName>
    </recommendedName>
</protein>
<evidence type="ECO:0000256" key="2">
    <source>
        <dbReference type="SAM" id="SignalP"/>
    </source>
</evidence>
<dbReference type="EMBL" id="MU254449">
    <property type="protein sequence ID" value="KAG9240433.1"/>
    <property type="molecule type" value="Genomic_DNA"/>
</dbReference>
<feature type="region of interest" description="Disordered" evidence="1">
    <location>
        <begin position="21"/>
        <end position="43"/>
    </location>
</feature>
<feature type="compositionally biased region" description="Polar residues" evidence="1">
    <location>
        <begin position="102"/>
        <end position="119"/>
    </location>
</feature>
<feature type="signal peptide" evidence="2">
    <location>
        <begin position="1"/>
        <end position="15"/>
    </location>
</feature>
<dbReference type="AlphaFoldDB" id="A0A9P8CAZ2"/>
<evidence type="ECO:0000313" key="3">
    <source>
        <dbReference type="EMBL" id="KAG9240433.1"/>
    </source>
</evidence>
<proteinExistence type="predicted"/>
<name>A0A9P8CAZ2_9HELO</name>
<feature type="region of interest" description="Disordered" evidence="1">
    <location>
        <begin position="99"/>
        <end position="133"/>
    </location>
</feature>
<gene>
    <name evidence="3" type="ORF">BJ878DRAFT_483855</name>
</gene>
<evidence type="ECO:0000313" key="4">
    <source>
        <dbReference type="Proteomes" id="UP000887226"/>
    </source>
</evidence>
<accession>A0A9P8CAZ2</accession>
<comment type="caution">
    <text evidence="3">The sequence shown here is derived from an EMBL/GenBank/DDBJ whole genome shotgun (WGS) entry which is preliminary data.</text>
</comment>
<reference evidence="3" key="1">
    <citation type="journal article" date="2021" name="IMA Fungus">
        <title>Genomic characterization of three marine fungi, including Emericellopsis atlantica sp. nov. with signatures of a generalist lifestyle and marine biomass degradation.</title>
        <authorList>
            <person name="Hagestad O.C."/>
            <person name="Hou L."/>
            <person name="Andersen J.H."/>
            <person name="Hansen E.H."/>
            <person name="Altermark B."/>
            <person name="Li C."/>
            <person name="Kuhnert E."/>
            <person name="Cox R.J."/>
            <person name="Crous P.W."/>
            <person name="Spatafora J.W."/>
            <person name="Lail K."/>
            <person name="Amirebrahimi M."/>
            <person name="Lipzen A."/>
            <person name="Pangilinan J."/>
            <person name="Andreopoulos W."/>
            <person name="Hayes R.D."/>
            <person name="Ng V."/>
            <person name="Grigoriev I.V."/>
            <person name="Jackson S.A."/>
            <person name="Sutton T.D.S."/>
            <person name="Dobson A.D.W."/>
            <person name="Rama T."/>
        </authorList>
    </citation>
    <scope>NUCLEOTIDE SEQUENCE</scope>
    <source>
        <strain evidence="3">TRa3180A</strain>
    </source>
</reference>
<feature type="chain" id="PRO_5040360097" description="Glycine-rich protein" evidence="2">
    <location>
        <begin position="16"/>
        <end position="133"/>
    </location>
</feature>
<keyword evidence="2" id="KW-0732">Signal</keyword>
<evidence type="ECO:0000256" key="1">
    <source>
        <dbReference type="SAM" id="MobiDB-lite"/>
    </source>
</evidence>
<dbReference type="Proteomes" id="UP000887226">
    <property type="component" value="Unassembled WGS sequence"/>
</dbReference>